<dbReference type="RefSeq" id="WP_306884424.1">
    <property type="nucleotide sequence ID" value="NZ_JAUSUL010000001.1"/>
</dbReference>
<evidence type="ECO:0000313" key="5">
    <source>
        <dbReference type="EMBL" id="MDQ0314638.1"/>
    </source>
</evidence>
<dbReference type="PIRSF" id="PIRSF500060">
    <property type="entry name" value="UCP500060"/>
    <property type="match status" value="1"/>
</dbReference>
<dbReference type="GO" id="GO:0006537">
    <property type="term" value="P:glutamate biosynthetic process"/>
    <property type="evidence" value="ECO:0007669"/>
    <property type="project" value="InterPro"/>
</dbReference>
<keyword evidence="3" id="KW-1133">Transmembrane helix</keyword>
<dbReference type="EMBL" id="JAUSUL010000001">
    <property type="protein sequence ID" value="MDQ0314638.1"/>
    <property type="molecule type" value="Genomic_DNA"/>
</dbReference>
<organism evidence="5 6">
    <name type="scientific">Amorphus orientalis</name>
    <dbReference type="NCBI Taxonomy" id="649198"/>
    <lineage>
        <taxon>Bacteria</taxon>
        <taxon>Pseudomonadati</taxon>
        <taxon>Pseudomonadota</taxon>
        <taxon>Alphaproteobacteria</taxon>
        <taxon>Hyphomicrobiales</taxon>
        <taxon>Amorphaceae</taxon>
        <taxon>Amorphus</taxon>
    </lineage>
</organism>
<sequence length="525" mass="57040">MVRTIFYISAVAAVLIVLSAGGLAHPFFWLFVVVIPIILLGLYDIFLSGHNVLINYPVIGHLRYAFEFISPNIRQYFIETNSSGRPFNRLQRDLVYERAEGKPDALAFGTQYDVSEVGYHRANHSLAPKIVSEADSRVMVGGPACKKPYSASRLNISAMSFGALSANAILALNNGARIGGFAHNTGEGGLSPYHQAGGGDLIWQIGTGYFGCRTPDGGFDPDKFREKAQLDQVKMIELKLSQGAKPAHGGVLPAAKITPEIAEIRGIPMGVDCISPPAHREFSTPKGLLEFIQQLRELSGGKPVGFKLCVGRRKEFMAICKAMLETGIKPDFITVDGAEGGTGAAPIEYSDRLGMPILEGLVFVQNCLVGCGLREDIKIIASAKTVSGFDMTLKIALGADLVNAARTMMFAVGCIQALRCHLNTCPTGVATQDHGRARAVDVDLRQTHVANYHRATVKSMLEIIGAIGLVDVEHLGPRHIYRRVADQTERNYTEIYDFVPPGNFLGNDIHAYYKPSWDLASAESF</sequence>
<evidence type="ECO:0000313" key="6">
    <source>
        <dbReference type="Proteomes" id="UP001229244"/>
    </source>
</evidence>
<dbReference type="CDD" id="cd02808">
    <property type="entry name" value="GltS_FMN"/>
    <property type="match status" value="1"/>
</dbReference>
<dbReference type="Gene3D" id="3.20.20.70">
    <property type="entry name" value="Aldolase class I"/>
    <property type="match status" value="1"/>
</dbReference>
<feature type="domain" description="Glutamate synthase" evidence="4">
    <location>
        <begin position="151"/>
        <end position="468"/>
    </location>
</feature>
<dbReference type="PANTHER" id="PTHR43819:SF1">
    <property type="entry name" value="ARCHAEAL-TYPE GLUTAMATE SYNTHASE [NADPH]"/>
    <property type="match status" value="1"/>
</dbReference>
<reference evidence="5" key="1">
    <citation type="submission" date="2023-07" db="EMBL/GenBank/DDBJ databases">
        <title>Genomic Encyclopedia of Type Strains, Phase IV (KMG-IV): sequencing the most valuable type-strain genomes for metagenomic binning, comparative biology and taxonomic classification.</title>
        <authorList>
            <person name="Goeker M."/>
        </authorList>
    </citation>
    <scope>NUCLEOTIDE SEQUENCE</scope>
    <source>
        <strain evidence="5">DSM 21202</strain>
    </source>
</reference>
<comment type="similarity">
    <text evidence="1 2">Belongs to the glutamate synthase family.</text>
</comment>
<feature type="transmembrane region" description="Helical" evidence="3">
    <location>
        <begin position="5"/>
        <end position="21"/>
    </location>
</feature>
<dbReference type="InterPro" id="IPR002932">
    <property type="entry name" value="Glu_synthdom"/>
</dbReference>
<evidence type="ECO:0000256" key="3">
    <source>
        <dbReference type="SAM" id="Phobius"/>
    </source>
</evidence>
<dbReference type="InterPro" id="IPR013785">
    <property type="entry name" value="Aldolase_TIM"/>
</dbReference>
<evidence type="ECO:0000256" key="1">
    <source>
        <dbReference type="ARBA" id="ARBA00009716"/>
    </source>
</evidence>
<dbReference type="InterPro" id="IPR024188">
    <property type="entry name" value="GltB"/>
</dbReference>
<dbReference type="GO" id="GO:0015930">
    <property type="term" value="F:glutamate synthase activity"/>
    <property type="evidence" value="ECO:0007669"/>
    <property type="project" value="InterPro"/>
</dbReference>
<feature type="transmembrane region" description="Helical" evidence="3">
    <location>
        <begin position="27"/>
        <end position="46"/>
    </location>
</feature>
<name>A0AAE4ARY7_9HYPH</name>
<comment type="caution">
    <text evidence="5">The sequence shown here is derived from an EMBL/GenBank/DDBJ whole genome shotgun (WGS) entry which is preliminary data.</text>
</comment>
<evidence type="ECO:0000259" key="4">
    <source>
        <dbReference type="Pfam" id="PF01645"/>
    </source>
</evidence>
<protein>
    <submittedName>
        <fullName evidence="5">Glutamate synthase domain-containing protein 2</fullName>
    </submittedName>
</protein>
<dbReference type="Proteomes" id="UP001229244">
    <property type="component" value="Unassembled WGS sequence"/>
</dbReference>
<gene>
    <name evidence="5" type="ORF">J2S73_001075</name>
</gene>
<dbReference type="Pfam" id="PF01645">
    <property type="entry name" value="Glu_synthase"/>
    <property type="match status" value="1"/>
</dbReference>
<dbReference type="PIRSF" id="PIRSF006429">
    <property type="entry name" value="GOGAT_lg_2"/>
    <property type="match status" value="1"/>
</dbReference>
<dbReference type="InterPro" id="IPR027283">
    <property type="entry name" value="YerD"/>
</dbReference>
<dbReference type="PANTHER" id="PTHR43819">
    <property type="entry name" value="ARCHAEAL-TYPE GLUTAMATE SYNTHASE [NADPH]"/>
    <property type="match status" value="1"/>
</dbReference>
<keyword evidence="6" id="KW-1185">Reference proteome</keyword>
<keyword evidence="3" id="KW-0472">Membrane</keyword>
<dbReference type="SUPFAM" id="SSF51395">
    <property type="entry name" value="FMN-linked oxidoreductases"/>
    <property type="match status" value="1"/>
</dbReference>
<evidence type="ECO:0000256" key="2">
    <source>
        <dbReference type="PIRNR" id="PIRNR006429"/>
    </source>
</evidence>
<accession>A0AAE4ARY7</accession>
<proteinExistence type="inferred from homology"/>
<keyword evidence="3" id="KW-0812">Transmembrane</keyword>
<dbReference type="AlphaFoldDB" id="A0AAE4ARY7"/>